<dbReference type="GO" id="GO:0009435">
    <property type="term" value="P:NAD+ biosynthetic process"/>
    <property type="evidence" value="ECO:0007669"/>
    <property type="project" value="UniProtKB-UniRule"/>
</dbReference>
<evidence type="ECO:0000259" key="11">
    <source>
        <dbReference type="Pfam" id="PF01467"/>
    </source>
</evidence>
<dbReference type="PANTHER" id="PTHR39321:SF3">
    <property type="entry name" value="PHOSPHOPANTETHEINE ADENYLYLTRANSFERASE"/>
    <property type="match status" value="1"/>
</dbReference>
<comment type="similarity">
    <text evidence="10">Belongs to the NadD family.</text>
</comment>
<dbReference type="Pfam" id="PF01467">
    <property type="entry name" value="CTP_transf_like"/>
    <property type="match status" value="1"/>
</dbReference>
<dbReference type="NCBIfam" id="TIGR00125">
    <property type="entry name" value="cyt_tran_rel"/>
    <property type="match status" value="1"/>
</dbReference>
<comment type="caution">
    <text evidence="12">The sequence shown here is derived from an EMBL/GenBank/DDBJ whole genome shotgun (WGS) entry which is preliminary data.</text>
</comment>
<keyword evidence="4 10" id="KW-0808">Transferase</keyword>
<dbReference type="InterPro" id="IPR005248">
    <property type="entry name" value="NadD/NMNAT"/>
</dbReference>
<keyword evidence="3 10" id="KW-0662">Pyridine nucleotide biosynthesis</keyword>
<keyword evidence="7 10" id="KW-0067">ATP-binding</keyword>
<evidence type="ECO:0000256" key="7">
    <source>
        <dbReference type="ARBA" id="ARBA00022840"/>
    </source>
</evidence>
<dbReference type="HAMAP" id="MF_00244">
    <property type="entry name" value="NaMN_adenylyltr"/>
    <property type="match status" value="1"/>
</dbReference>
<dbReference type="CDD" id="cd02165">
    <property type="entry name" value="NMNAT"/>
    <property type="match status" value="1"/>
</dbReference>
<evidence type="ECO:0000256" key="6">
    <source>
        <dbReference type="ARBA" id="ARBA00022741"/>
    </source>
</evidence>
<gene>
    <name evidence="10" type="primary">nadD</name>
    <name evidence="12" type="ORF">GCWU0000282_000240</name>
</gene>
<proteinExistence type="inferred from homology"/>
<comment type="pathway">
    <text evidence="2 10">Cofactor biosynthesis; NAD(+) biosynthesis; deamido-NAD(+) from nicotinate D-ribonucleotide: step 1/1.</text>
</comment>
<dbReference type="EC" id="2.7.7.18" evidence="10"/>
<dbReference type="EMBL" id="ACIL03000003">
    <property type="protein sequence ID" value="ESL04526.1"/>
    <property type="molecule type" value="Genomic_DNA"/>
</dbReference>
<feature type="domain" description="Cytidyltransferase-like" evidence="11">
    <location>
        <begin position="10"/>
        <end position="179"/>
    </location>
</feature>
<dbReference type="NCBIfam" id="TIGR00482">
    <property type="entry name" value="nicotinate (nicotinamide) nucleotide adenylyltransferase"/>
    <property type="match status" value="1"/>
</dbReference>
<accession>V2YA36</accession>
<comment type="function">
    <text evidence="1 10">Catalyzes the reversible adenylation of nicotinate mononucleotide (NaMN) to nicotinic acid adenine dinucleotide (NaAD).</text>
</comment>
<evidence type="ECO:0000256" key="8">
    <source>
        <dbReference type="ARBA" id="ARBA00023027"/>
    </source>
</evidence>
<dbReference type="HOGENOM" id="CLU_069765_3_1_9"/>
<name>V2YA36_9FIRM</name>
<evidence type="ECO:0000256" key="2">
    <source>
        <dbReference type="ARBA" id="ARBA00005019"/>
    </source>
</evidence>
<dbReference type="UniPathway" id="UPA00253">
    <property type="reaction ID" value="UER00332"/>
</dbReference>
<dbReference type="eggNOG" id="COG1057">
    <property type="taxonomic scope" value="Bacteria"/>
</dbReference>
<evidence type="ECO:0000313" key="12">
    <source>
        <dbReference type="EMBL" id="ESL04526.1"/>
    </source>
</evidence>
<dbReference type="Proteomes" id="UP000018227">
    <property type="component" value="Unassembled WGS sequence"/>
</dbReference>
<dbReference type="PANTHER" id="PTHR39321">
    <property type="entry name" value="NICOTINATE-NUCLEOTIDE ADENYLYLTRANSFERASE-RELATED"/>
    <property type="match status" value="1"/>
</dbReference>
<evidence type="ECO:0000256" key="3">
    <source>
        <dbReference type="ARBA" id="ARBA00022642"/>
    </source>
</evidence>
<dbReference type="Gene3D" id="3.40.50.620">
    <property type="entry name" value="HUPs"/>
    <property type="match status" value="1"/>
</dbReference>
<sequence>MSDKMKKIGILGGTFNPIHNTHVEIARAALADYNLSEVWVMPAKIPPNKLGMEIVADSHRYEMIKLALEGEKNIFPSDFELLRNDISYTSDTLILLKEKYPNSEFYLIIGGDSVLYLEDWHEPQTIFDNAVILYASRIGSEADKCKEHIENVLKKAFVNVRLAEINFAVNSVSSTEIRKHISEGIKDAKKLEINEKVMNYILKNGLYKES</sequence>
<dbReference type="GO" id="GO:0005524">
    <property type="term" value="F:ATP binding"/>
    <property type="evidence" value="ECO:0007669"/>
    <property type="project" value="UniProtKB-KW"/>
</dbReference>
<dbReference type="InterPro" id="IPR004821">
    <property type="entry name" value="Cyt_trans-like"/>
</dbReference>
<organism evidence="12 13">
    <name type="scientific">Catonella morbi ATCC 51271</name>
    <dbReference type="NCBI Taxonomy" id="592026"/>
    <lineage>
        <taxon>Bacteria</taxon>
        <taxon>Bacillati</taxon>
        <taxon>Bacillota</taxon>
        <taxon>Clostridia</taxon>
        <taxon>Lachnospirales</taxon>
        <taxon>Lachnospiraceae</taxon>
        <taxon>Catonella</taxon>
    </lineage>
</organism>
<evidence type="ECO:0000256" key="5">
    <source>
        <dbReference type="ARBA" id="ARBA00022695"/>
    </source>
</evidence>
<reference evidence="12 13" key="1">
    <citation type="submission" date="2013-06" db="EMBL/GenBank/DDBJ databases">
        <authorList>
            <person name="Weinstock G."/>
            <person name="Sodergren E."/>
            <person name="Clifton S."/>
            <person name="Fulton L."/>
            <person name="Fulton B."/>
            <person name="Courtney L."/>
            <person name="Fronick C."/>
            <person name="Harrison M."/>
            <person name="Strong C."/>
            <person name="Farmer C."/>
            <person name="Delahaunty K."/>
            <person name="Markovic C."/>
            <person name="Hall O."/>
            <person name="Minx P."/>
            <person name="Tomlinson C."/>
            <person name="Mitreva M."/>
            <person name="Nelson J."/>
            <person name="Hou S."/>
            <person name="Wollam A."/>
            <person name="Pepin K.H."/>
            <person name="Johnson M."/>
            <person name="Bhonagiri V."/>
            <person name="Nash W.E."/>
            <person name="Warren W."/>
            <person name="Chinwalla A."/>
            <person name="Mardis E.R."/>
            <person name="Wilson R.K."/>
        </authorList>
    </citation>
    <scope>NUCLEOTIDE SEQUENCE [LARGE SCALE GENOMIC DNA]</scope>
    <source>
        <strain evidence="12 13">ATCC 51271</strain>
    </source>
</reference>
<dbReference type="AlphaFoldDB" id="V2YA36"/>
<evidence type="ECO:0000256" key="10">
    <source>
        <dbReference type="HAMAP-Rule" id="MF_00244"/>
    </source>
</evidence>
<keyword evidence="5 10" id="KW-0548">Nucleotidyltransferase</keyword>
<evidence type="ECO:0000313" key="13">
    <source>
        <dbReference type="Proteomes" id="UP000018227"/>
    </source>
</evidence>
<dbReference type="GO" id="GO:0004515">
    <property type="term" value="F:nicotinate-nucleotide adenylyltransferase activity"/>
    <property type="evidence" value="ECO:0007669"/>
    <property type="project" value="UniProtKB-UniRule"/>
</dbReference>
<evidence type="ECO:0000256" key="1">
    <source>
        <dbReference type="ARBA" id="ARBA00002324"/>
    </source>
</evidence>
<dbReference type="NCBIfam" id="NF000840">
    <property type="entry name" value="PRK00071.1-3"/>
    <property type="match status" value="1"/>
</dbReference>
<dbReference type="STRING" id="592026.GCWU0000282_000240"/>
<evidence type="ECO:0000256" key="4">
    <source>
        <dbReference type="ARBA" id="ARBA00022679"/>
    </source>
</evidence>
<keyword evidence="8 10" id="KW-0520">NAD</keyword>
<keyword evidence="6 10" id="KW-0547">Nucleotide-binding</keyword>
<evidence type="ECO:0000256" key="9">
    <source>
        <dbReference type="ARBA" id="ARBA00048721"/>
    </source>
</evidence>
<keyword evidence="13" id="KW-1185">Reference proteome</keyword>
<comment type="catalytic activity">
    <reaction evidence="9 10">
        <text>nicotinate beta-D-ribonucleotide + ATP + H(+) = deamido-NAD(+) + diphosphate</text>
        <dbReference type="Rhea" id="RHEA:22860"/>
        <dbReference type="ChEBI" id="CHEBI:15378"/>
        <dbReference type="ChEBI" id="CHEBI:30616"/>
        <dbReference type="ChEBI" id="CHEBI:33019"/>
        <dbReference type="ChEBI" id="CHEBI:57502"/>
        <dbReference type="ChEBI" id="CHEBI:58437"/>
        <dbReference type="EC" id="2.7.7.18"/>
    </reaction>
</comment>
<dbReference type="SUPFAM" id="SSF52374">
    <property type="entry name" value="Nucleotidylyl transferase"/>
    <property type="match status" value="1"/>
</dbReference>
<dbReference type="InterPro" id="IPR014729">
    <property type="entry name" value="Rossmann-like_a/b/a_fold"/>
</dbReference>
<dbReference type="OrthoDB" id="5295945at2"/>
<protein>
    <recommendedName>
        <fullName evidence="10">Probable nicotinate-nucleotide adenylyltransferase</fullName>
        <ecNumber evidence="10">2.7.7.18</ecNumber>
    </recommendedName>
    <alternativeName>
        <fullName evidence="10">Deamido-NAD(+) diphosphorylase</fullName>
    </alternativeName>
    <alternativeName>
        <fullName evidence="10">Deamido-NAD(+) pyrophosphorylase</fullName>
    </alternativeName>
    <alternativeName>
        <fullName evidence="10">Nicotinate mononucleotide adenylyltransferase</fullName>
        <shortName evidence="10">NaMN adenylyltransferase</shortName>
    </alternativeName>
</protein>